<reference evidence="10 11" key="1">
    <citation type="submission" date="2021-04" db="EMBL/GenBank/DDBJ databases">
        <title>Whole genome sequence of Jiella sp. KSK16Y-1.</title>
        <authorList>
            <person name="Tuo L."/>
        </authorList>
    </citation>
    <scope>NUCLEOTIDE SEQUENCE [LARGE SCALE GENOMIC DNA]</scope>
    <source>
        <strain evidence="10 11">KSK16Y-1</strain>
    </source>
</reference>
<dbReference type="PANTHER" id="PTHR43531:SF11">
    <property type="entry name" value="METHYL-ACCEPTING CHEMOTAXIS PROTEIN 3"/>
    <property type="match status" value="1"/>
</dbReference>
<dbReference type="InterPro" id="IPR000700">
    <property type="entry name" value="PAS-assoc_C"/>
</dbReference>
<dbReference type="PROSITE" id="PS50113">
    <property type="entry name" value="PAC"/>
    <property type="match status" value="2"/>
</dbReference>
<dbReference type="PRINTS" id="PR00260">
    <property type="entry name" value="CHEMTRNSDUCR"/>
</dbReference>
<name>A0ABS4BM27_9HYPH</name>
<dbReference type="InterPro" id="IPR035965">
    <property type="entry name" value="PAS-like_dom_sf"/>
</dbReference>
<dbReference type="CDD" id="cd11386">
    <property type="entry name" value="MCP_signal"/>
    <property type="match status" value="1"/>
</dbReference>
<dbReference type="NCBIfam" id="TIGR00229">
    <property type="entry name" value="sensory_box"/>
    <property type="match status" value="2"/>
</dbReference>
<evidence type="ECO:0000256" key="5">
    <source>
        <dbReference type="SAM" id="MobiDB-lite"/>
    </source>
</evidence>
<feature type="domain" description="PAC" evidence="8">
    <location>
        <begin position="184"/>
        <end position="236"/>
    </location>
</feature>
<dbReference type="InterPro" id="IPR013655">
    <property type="entry name" value="PAS_fold_3"/>
</dbReference>
<evidence type="ECO:0000256" key="4">
    <source>
        <dbReference type="SAM" id="Coils"/>
    </source>
</evidence>
<dbReference type="InterPro" id="IPR003660">
    <property type="entry name" value="HAMP_dom"/>
</dbReference>
<dbReference type="SUPFAM" id="SSF58104">
    <property type="entry name" value="Methyl-accepting chemotaxis protein (MCP) signaling domain"/>
    <property type="match status" value="1"/>
</dbReference>
<evidence type="ECO:0000259" key="8">
    <source>
        <dbReference type="PROSITE" id="PS50113"/>
    </source>
</evidence>
<dbReference type="InterPro" id="IPR000014">
    <property type="entry name" value="PAS"/>
</dbReference>
<dbReference type="Proteomes" id="UP000678276">
    <property type="component" value="Unassembled WGS sequence"/>
</dbReference>
<keyword evidence="4" id="KW-0175">Coiled coil</keyword>
<sequence length="548" mass="60021">MARIEFDRDGKILGANENFCDLMGYSLVEIVGKHHSIFVERGHAQSREYQAHWETLRGGKFICTEFKRISKTGTEIYVRGSYNPIVDYKGKVIKIVKFANDITRTILASLDSEAKLQAIERAQASIEFSVDGQILAANRNFLDAVGYEWDEIAGKHHSMFVEESYRSSRDYAAFWEKLNRGAFIADEFCRIDKGGRKVYIQAFYNPVIDHGGKVLKIVKYATDVTERVRAVSEVAQGIRQLSEGDLVQRLDRPFIPALEPLRVDFNTSMDKLQSAMRSVGENANAISYGSDQIMTSANDLARRTEQQAAALEETSSALSEMTEAVKQSSARADEAGQLVAHTKLGAERSGQVVRRTIDAMGEIEKSSDAISKIVAVIDEIAFQTNLLALNAGVEAARAGEAGKGFAVVAQEVRALSQRSADAAKEIKELIARSNSHVGSGVSLVNEAGRALQAMVGEVMEIHEHVQAIVQNARTQSVGLSEINIAIGTLNNATQQNVAMGEESTAASTDLAHEAATLSSLLKTFHTEGTVRSSTSESRDMRRRLRVVG</sequence>
<feature type="domain" description="PAC" evidence="8">
    <location>
        <begin position="62"/>
        <end position="114"/>
    </location>
</feature>
<feature type="domain" description="PAS" evidence="7">
    <location>
        <begin position="7"/>
        <end position="48"/>
    </location>
</feature>
<gene>
    <name evidence="10" type="ORF">J6595_19520</name>
</gene>
<dbReference type="Pfam" id="PF08448">
    <property type="entry name" value="PAS_4"/>
    <property type="match status" value="1"/>
</dbReference>
<feature type="region of interest" description="Disordered" evidence="5">
    <location>
        <begin position="528"/>
        <end position="548"/>
    </location>
</feature>
<evidence type="ECO:0000313" key="10">
    <source>
        <dbReference type="EMBL" id="MBP0617778.1"/>
    </source>
</evidence>
<comment type="similarity">
    <text evidence="2">Belongs to the methyl-accepting chemotaxis (MCP) protein family.</text>
</comment>
<evidence type="ECO:0000259" key="7">
    <source>
        <dbReference type="PROSITE" id="PS50112"/>
    </source>
</evidence>
<organism evidence="10 11">
    <name type="scientific">Jiella mangrovi</name>
    <dbReference type="NCBI Taxonomy" id="2821407"/>
    <lineage>
        <taxon>Bacteria</taxon>
        <taxon>Pseudomonadati</taxon>
        <taxon>Pseudomonadota</taxon>
        <taxon>Alphaproteobacteria</taxon>
        <taxon>Hyphomicrobiales</taxon>
        <taxon>Aurantimonadaceae</taxon>
        <taxon>Jiella</taxon>
    </lineage>
</organism>
<dbReference type="PROSITE" id="PS50111">
    <property type="entry name" value="CHEMOTAXIS_TRANSDUC_2"/>
    <property type="match status" value="1"/>
</dbReference>
<dbReference type="SMART" id="SM00283">
    <property type="entry name" value="MA"/>
    <property type="match status" value="1"/>
</dbReference>
<dbReference type="InterPro" id="IPR013656">
    <property type="entry name" value="PAS_4"/>
</dbReference>
<dbReference type="EMBL" id="JAGJCF010000020">
    <property type="protein sequence ID" value="MBP0617778.1"/>
    <property type="molecule type" value="Genomic_DNA"/>
</dbReference>
<dbReference type="Pfam" id="PF00015">
    <property type="entry name" value="MCPsignal"/>
    <property type="match status" value="1"/>
</dbReference>
<dbReference type="CDD" id="cd00130">
    <property type="entry name" value="PAS"/>
    <property type="match status" value="2"/>
</dbReference>
<evidence type="ECO:0000256" key="3">
    <source>
        <dbReference type="PROSITE-ProRule" id="PRU00284"/>
    </source>
</evidence>
<dbReference type="PANTHER" id="PTHR43531">
    <property type="entry name" value="PROTEIN ICFG"/>
    <property type="match status" value="1"/>
</dbReference>
<dbReference type="InterPro" id="IPR004090">
    <property type="entry name" value="Chemotax_Me-accpt_rcpt"/>
</dbReference>
<evidence type="ECO:0000259" key="9">
    <source>
        <dbReference type="PROSITE" id="PS50885"/>
    </source>
</evidence>
<evidence type="ECO:0000259" key="6">
    <source>
        <dbReference type="PROSITE" id="PS50111"/>
    </source>
</evidence>
<dbReference type="InterPro" id="IPR004089">
    <property type="entry name" value="MCPsignal_dom"/>
</dbReference>
<feature type="domain" description="HAMP" evidence="9">
    <location>
        <begin position="225"/>
        <end position="277"/>
    </location>
</feature>
<protein>
    <submittedName>
        <fullName evidence="10">PAS domain-containing methyl-accepting chemotaxis protein</fullName>
    </submittedName>
</protein>
<dbReference type="InterPro" id="IPR001610">
    <property type="entry name" value="PAC"/>
</dbReference>
<dbReference type="PROSITE" id="PS50112">
    <property type="entry name" value="PAS"/>
    <property type="match status" value="1"/>
</dbReference>
<dbReference type="Gene3D" id="3.30.450.20">
    <property type="entry name" value="PAS domain"/>
    <property type="match status" value="2"/>
</dbReference>
<evidence type="ECO:0000313" key="11">
    <source>
        <dbReference type="Proteomes" id="UP000678276"/>
    </source>
</evidence>
<evidence type="ECO:0000256" key="2">
    <source>
        <dbReference type="ARBA" id="ARBA00029447"/>
    </source>
</evidence>
<evidence type="ECO:0000256" key="1">
    <source>
        <dbReference type="ARBA" id="ARBA00022500"/>
    </source>
</evidence>
<accession>A0ABS4BM27</accession>
<feature type="coiled-coil region" evidence="4">
    <location>
        <begin position="294"/>
        <end position="321"/>
    </location>
</feature>
<dbReference type="InterPro" id="IPR051310">
    <property type="entry name" value="MCP_chemotaxis"/>
</dbReference>
<keyword evidence="1" id="KW-0145">Chemotaxis</keyword>
<dbReference type="SUPFAM" id="SSF55785">
    <property type="entry name" value="PYP-like sensor domain (PAS domain)"/>
    <property type="match status" value="2"/>
</dbReference>
<proteinExistence type="inferred from homology"/>
<keyword evidence="11" id="KW-1185">Reference proteome</keyword>
<dbReference type="Gene3D" id="1.10.287.950">
    <property type="entry name" value="Methyl-accepting chemotaxis protein"/>
    <property type="match status" value="1"/>
</dbReference>
<keyword evidence="3" id="KW-0807">Transducer</keyword>
<dbReference type="PROSITE" id="PS50885">
    <property type="entry name" value="HAMP"/>
    <property type="match status" value="1"/>
</dbReference>
<comment type="caution">
    <text evidence="10">The sequence shown here is derived from an EMBL/GenBank/DDBJ whole genome shotgun (WGS) entry which is preliminary data.</text>
</comment>
<feature type="domain" description="Methyl-accepting transducer" evidence="6">
    <location>
        <begin position="282"/>
        <end position="511"/>
    </location>
</feature>
<dbReference type="SMART" id="SM00086">
    <property type="entry name" value="PAC"/>
    <property type="match status" value="2"/>
</dbReference>
<dbReference type="Pfam" id="PF08447">
    <property type="entry name" value="PAS_3"/>
    <property type="match status" value="1"/>
</dbReference>